<proteinExistence type="predicted"/>
<evidence type="ECO:0000313" key="1">
    <source>
        <dbReference type="EMBL" id="ROR73823.1"/>
    </source>
</evidence>
<evidence type="ECO:0000313" key="2">
    <source>
        <dbReference type="Proteomes" id="UP000280668"/>
    </source>
</evidence>
<accession>A0A3N2BEX5</accession>
<dbReference type="Gene3D" id="3.90.79.10">
    <property type="entry name" value="Nucleoside Triphosphate Pyrophosphohydrolase"/>
    <property type="match status" value="1"/>
</dbReference>
<protein>
    <submittedName>
        <fullName evidence="1">ADP-ribose pyrophosphatase YjhB (NUDIX family)</fullName>
    </submittedName>
</protein>
<dbReference type="Pfam" id="PF16262">
    <property type="entry name" value="DUF4916"/>
    <property type="match status" value="1"/>
</dbReference>
<sequence length="177" mass="19255">MSEIAADDAGPWLSPEDLDFVRRKVPILYIDALPVQLDENGELTAIGLLMRANADGHITRALVSGRVLFHESIREALARHLEKDLGPMALPQLPASLTPFAIGEYFPTPGVRFHDERQHAVSLGYIVPVSGDCQPRNDTLETTWLTPTEAVLPEILADLSDGHAALLKQALASMGKS</sequence>
<dbReference type="InterPro" id="IPR032582">
    <property type="entry name" value="DUF4916"/>
</dbReference>
<reference evidence="1 2" key="1">
    <citation type="submission" date="2018-11" db="EMBL/GenBank/DDBJ databases">
        <title>Sequencing the genomes of 1000 actinobacteria strains.</title>
        <authorList>
            <person name="Klenk H.-P."/>
        </authorList>
    </citation>
    <scope>NUCLEOTIDE SEQUENCE [LARGE SCALE GENOMIC DNA]</scope>
    <source>
        <strain evidence="1 2">DSM 11294</strain>
    </source>
</reference>
<dbReference type="Proteomes" id="UP000280668">
    <property type="component" value="Unassembled WGS sequence"/>
</dbReference>
<dbReference type="SUPFAM" id="SSF55811">
    <property type="entry name" value="Nudix"/>
    <property type="match status" value="1"/>
</dbReference>
<dbReference type="OrthoDB" id="3266865at2"/>
<dbReference type="InterPro" id="IPR015797">
    <property type="entry name" value="NUDIX_hydrolase-like_dom_sf"/>
</dbReference>
<gene>
    <name evidence="1" type="ORF">EDD31_2212</name>
</gene>
<dbReference type="EMBL" id="RKHK01000001">
    <property type="protein sequence ID" value="ROR73823.1"/>
    <property type="molecule type" value="Genomic_DNA"/>
</dbReference>
<dbReference type="RefSeq" id="WP_123304198.1">
    <property type="nucleotide sequence ID" value="NZ_RKHK01000001.1"/>
</dbReference>
<organism evidence="1 2">
    <name type="scientific">Bogoriella caseilytica</name>
    <dbReference type="NCBI Taxonomy" id="56055"/>
    <lineage>
        <taxon>Bacteria</taxon>
        <taxon>Bacillati</taxon>
        <taxon>Actinomycetota</taxon>
        <taxon>Actinomycetes</taxon>
        <taxon>Micrococcales</taxon>
        <taxon>Bogoriellaceae</taxon>
        <taxon>Bogoriella</taxon>
    </lineage>
</organism>
<comment type="caution">
    <text evidence="1">The sequence shown here is derived from an EMBL/GenBank/DDBJ whole genome shotgun (WGS) entry which is preliminary data.</text>
</comment>
<keyword evidence="2" id="KW-1185">Reference proteome</keyword>
<name>A0A3N2BEX5_9MICO</name>
<dbReference type="AlphaFoldDB" id="A0A3N2BEX5"/>